<protein>
    <recommendedName>
        <fullName evidence="4">Polyprotein</fullName>
    </recommendedName>
</protein>
<feature type="compositionally biased region" description="Polar residues" evidence="1">
    <location>
        <begin position="44"/>
        <end position="59"/>
    </location>
</feature>
<organism evidence="2 3">
    <name type="scientific">Dipteronia dyeriana</name>
    <dbReference type="NCBI Taxonomy" id="168575"/>
    <lineage>
        <taxon>Eukaryota</taxon>
        <taxon>Viridiplantae</taxon>
        <taxon>Streptophyta</taxon>
        <taxon>Embryophyta</taxon>
        <taxon>Tracheophyta</taxon>
        <taxon>Spermatophyta</taxon>
        <taxon>Magnoliopsida</taxon>
        <taxon>eudicotyledons</taxon>
        <taxon>Gunneridae</taxon>
        <taxon>Pentapetalae</taxon>
        <taxon>rosids</taxon>
        <taxon>malvids</taxon>
        <taxon>Sapindales</taxon>
        <taxon>Sapindaceae</taxon>
        <taxon>Hippocastanoideae</taxon>
        <taxon>Acereae</taxon>
        <taxon>Dipteronia</taxon>
    </lineage>
</organism>
<evidence type="ECO:0000313" key="3">
    <source>
        <dbReference type="Proteomes" id="UP001280121"/>
    </source>
</evidence>
<dbReference type="PANTHER" id="PTHR48435:SF1">
    <property type="entry name" value="POLYPROTEIN"/>
    <property type="match status" value="1"/>
</dbReference>
<accession>A0AAD9TF48</accession>
<dbReference type="GO" id="GO:0008270">
    <property type="term" value="F:zinc ion binding"/>
    <property type="evidence" value="ECO:0007669"/>
    <property type="project" value="InterPro"/>
</dbReference>
<dbReference type="AlphaFoldDB" id="A0AAD9TF48"/>
<dbReference type="SUPFAM" id="SSF57756">
    <property type="entry name" value="Retrovirus zinc finger-like domains"/>
    <property type="match status" value="1"/>
</dbReference>
<dbReference type="PANTHER" id="PTHR48435">
    <property type="entry name" value="POLYPROTEIN"/>
    <property type="match status" value="1"/>
</dbReference>
<evidence type="ECO:0000256" key="1">
    <source>
        <dbReference type="SAM" id="MobiDB-lite"/>
    </source>
</evidence>
<comment type="caution">
    <text evidence="2">The sequence shown here is derived from an EMBL/GenBank/DDBJ whole genome shotgun (WGS) entry which is preliminary data.</text>
</comment>
<evidence type="ECO:0000313" key="2">
    <source>
        <dbReference type="EMBL" id="KAK2634647.1"/>
    </source>
</evidence>
<evidence type="ECO:0008006" key="4">
    <source>
        <dbReference type="Google" id="ProtNLM"/>
    </source>
</evidence>
<dbReference type="GO" id="GO:0003676">
    <property type="term" value="F:nucleic acid binding"/>
    <property type="evidence" value="ECO:0007669"/>
    <property type="project" value="InterPro"/>
</dbReference>
<dbReference type="InterPro" id="IPR053098">
    <property type="entry name" value="Petuviruses_polyprotein"/>
</dbReference>
<name>A0AAD9TF48_9ROSI</name>
<gene>
    <name evidence="2" type="ORF">Ddye_029439</name>
</gene>
<dbReference type="Gene3D" id="4.10.60.10">
    <property type="entry name" value="Zinc finger, CCHC-type"/>
    <property type="match status" value="1"/>
</dbReference>
<dbReference type="Proteomes" id="UP001280121">
    <property type="component" value="Unassembled WGS sequence"/>
</dbReference>
<feature type="region of interest" description="Disordered" evidence="1">
    <location>
        <begin position="44"/>
        <end position="93"/>
    </location>
</feature>
<sequence length="475" mass="54792">MTSTFNIWIPLYAETYSLASSEQSYHSGSLSNSDALLDLSQIFTASRTDPQPSTQTVETPSDETSDEPTLIVDEPPEHRPQAPAHVPKPTNGPWFNLEDYAPDQWRPKMSEMSIWLDLQTAKLENNTETILREFVSRFTGSLRDWYQALGEYRQLQYMFFRYHALGGINDESLRQVYLNSLPKELQGELQRTIELSNKTLRDITFREIHMFTLTALDKLCATERVFTKMIKEGRNNKKNRKYKYYQKKARRSWNKSNKCFASGQQGHYTKQCPNKRIKSAKPIQQLRHIANDVPSDANIESIFSERDDVKPCTTFMIQDSDDFGLSSESSDYSEPDFSSEAYQATNGSSLSLGPQIQKKKDNEFLANDGQIFTTNLVSKQKIGIQFFPTCTLWTHVIGTPIPDKDIVIGWDIYSQSKFIRILPTGIRFKREFKPFSNIPKHFPLSAINPNFQQIQKKLLTFFTNSHVDFRHPKPL</sequence>
<keyword evidence="3" id="KW-1185">Reference proteome</keyword>
<dbReference type="EMBL" id="JANJYI010000009">
    <property type="protein sequence ID" value="KAK2634647.1"/>
    <property type="molecule type" value="Genomic_DNA"/>
</dbReference>
<proteinExistence type="predicted"/>
<reference evidence="2" key="1">
    <citation type="journal article" date="2023" name="Plant J.">
        <title>Genome sequences and population genomics provide insights into the demographic history, inbreeding, and mutation load of two 'living fossil' tree species of Dipteronia.</title>
        <authorList>
            <person name="Feng Y."/>
            <person name="Comes H.P."/>
            <person name="Chen J."/>
            <person name="Zhu S."/>
            <person name="Lu R."/>
            <person name="Zhang X."/>
            <person name="Li P."/>
            <person name="Qiu J."/>
            <person name="Olsen K.M."/>
            <person name="Qiu Y."/>
        </authorList>
    </citation>
    <scope>NUCLEOTIDE SEQUENCE</scope>
    <source>
        <strain evidence="2">KIB01</strain>
    </source>
</reference>
<dbReference type="InterPro" id="IPR036875">
    <property type="entry name" value="Znf_CCHC_sf"/>
</dbReference>